<dbReference type="PROSITE" id="PS50294">
    <property type="entry name" value="WD_REPEATS_REGION"/>
    <property type="match status" value="1"/>
</dbReference>
<feature type="compositionally biased region" description="Basic and acidic residues" evidence="4">
    <location>
        <begin position="37"/>
        <end position="49"/>
    </location>
</feature>
<evidence type="ECO:0000256" key="3">
    <source>
        <dbReference type="PROSITE-ProRule" id="PRU00221"/>
    </source>
</evidence>
<gene>
    <name evidence="5" type="ORF">PSYICH_LOCUS1895</name>
</gene>
<dbReference type="Proteomes" id="UP001153636">
    <property type="component" value="Chromosome 10"/>
</dbReference>
<feature type="repeat" description="WD" evidence="3">
    <location>
        <begin position="239"/>
        <end position="281"/>
    </location>
</feature>
<dbReference type="Pfam" id="PF00400">
    <property type="entry name" value="WD40"/>
    <property type="match status" value="1"/>
</dbReference>
<evidence type="ECO:0000313" key="5">
    <source>
        <dbReference type="EMBL" id="CAH1100929.1"/>
    </source>
</evidence>
<evidence type="ECO:0000256" key="1">
    <source>
        <dbReference type="ARBA" id="ARBA00022574"/>
    </source>
</evidence>
<evidence type="ECO:0000256" key="2">
    <source>
        <dbReference type="ARBA" id="ARBA00022737"/>
    </source>
</evidence>
<dbReference type="PROSITE" id="PS00678">
    <property type="entry name" value="WD_REPEATS_1"/>
    <property type="match status" value="1"/>
</dbReference>
<organism evidence="5 6">
    <name type="scientific">Psylliodes chrysocephalus</name>
    <dbReference type="NCBI Taxonomy" id="3402493"/>
    <lineage>
        <taxon>Eukaryota</taxon>
        <taxon>Metazoa</taxon>
        <taxon>Ecdysozoa</taxon>
        <taxon>Arthropoda</taxon>
        <taxon>Hexapoda</taxon>
        <taxon>Insecta</taxon>
        <taxon>Pterygota</taxon>
        <taxon>Neoptera</taxon>
        <taxon>Endopterygota</taxon>
        <taxon>Coleoptera</taxon>
        <taxon>Polyphaga</taxon>
        <taxon>Cucujiformia</taxon>
        <taxon>Chrysomeloidea</taxon>
        <taxon>Chrysomelidae</taxon>
        <taxon>Galerucinae</taxon>
        <taxon>Alticini</taxon>
        <taxon>Psylliodes</taxon>
    </lineage>
</organism>
<dbReference type="SUPFAM" id="SSF50978">
    <property type="entry name" value="WD40 repeat-like"/>
    <property type="match status" value="1"/>
</dbReference>
<dbReference type="InterPro" id="IPR001680">
    <property type="entry name" value="WD40_rpt"/>
</dbReference>
<evidence type="ECO:0000256" key="4">
    <source>
        <dbReference type="SAM" id="MobiDB-lite"/>
    </source>
</evidence>
<protein>
    <submittedName>
        <fullName evidence="5">Uncharacterized protein</fullName>
    </submittedName>
</protein>
<dbReference type="EMBL" id="OV651822">
    <property type="protein sequence ID" value="CAH1100929.1"/>
    <property type="molecule type" value="Genomic_DNA"/>
</dbReference>
<dbReference type="InterPro" id="IPR015943">
    <property type="entry name" value="WD40/YVTN_repeat-like_dom_sf"/>
</dbReference>
<feature type="region of interest" description="Disordered" evidence="4">
    <location>
        <begin position="1"/>
        <end position="51"/>
    </location>
</feature>
<dbReference type="InterPro" id="IPR036322">
    <property type="entry name" value="WD40_repeat_dom_sf"/>
</dbReference>
<name>A0A9P0CKQ3_9CUCU</name>
<dbReference type="SMART" id="SM00320">
    <property type="entry name" value="WD40"/>
    <property type="match status" value="3"/>
</dbReference>
<feature type="compositionally biased region" description="Low complexity" evidence="4">
    <location>
        <begin position="24"/>
        <end position="36"/>
    </location>
</feature>
<sequence>MIKKGQRQSGQPVIQETTELQRQAVPGPSADAPAAAKKLEEKEDQKGARGEAPNLLAGLANLDTVEEEQDQQIAKLKKFKDQITVEGNVRVHVTMQGPREVLCTKYNEEFDYIAGGYSDGVVRVYKSNTGEHIFTLSDKEVDNVGAPCTSIKHRQISKLYPITNCYTATYANGCVKCWSYHFNQCLYTIREKRQTYGLAYHPRFPKFVTYGDDLKIHLYDEETRTQERILTSSNYPDKHDGHTSRVFAGVFHPKNNYELITGGWDDTIQFWDLRQPYAVRHIAGCHLCGEGLDIHPRGNEILVASFQLTDALQLFDYGSGRRIARLEPDIYPSKLYCGKFINKDFVICGGAEPHIVRIIDLQSTTNAGLITSISGGVYSCDIGPARKKYEKDKKEYFAEDVQIRMKTDLTVLPRVVFLSSKKMYQLEFF</sequence>
<keyword evidence="2" id="KW-0677">Repeat</keyword>
<dbReference type="PROSITE" id="PS50082">
    <property type="entry name" value="WD_REPEATS_2"/>
    <property type="match status" value="1"/>
</dbReference>
<dbReference type="InterPro" id="IPR019775">
    <property type="entry name" value="WD40_repeat_CS"/>
</dbReference>
<evidence type="ECO:0000313" key="6">
    <source>
        <dbReference type="Proteomes" id="UP001153636"/>
    </source>
</evidence>
<dbReference type="AlphaFoldDB" id="A0A9P0CKQ3"/>
<proteinExistence type="predicted"/>
<dbReference type="Gene3D" id="2.130.10.10">
    <property type="entry name" value="YVTN repeat-like/Quinoprotein amine dehydrogenase"/>
    <property type="match status" value="1"/>
</dbReference>
<reference evidence="5" key="1">
    <citation type="submission" date="2022-01" db="EMBL/GenBank/DDBJ databases">
        <authorList>
            <person name="King R."/>
        </authorList>
    </citation>
    <scope>NUCLEOTIDE SEQUENCE</scope>
</reference>
<keyword evidence="1 3" id="KW-0853">WD repeat</keyword>
<dbReference type="OrthoDB" id="10251741at2759"/>
<dbReference type="PANTHER" id="PTHR47822:SF2">
    <property type="entry name" value="F-BOX AND WD-40 DOMAIN PROTEIN 7"/>
    <property type="match status" value="1"/>
</dbReference>
<dbReference type="PANTHER" id="PTHR47822">
    <property type="entry name" value="CARBOHYDRATE BINDING DOMAIN CONTAINING PROTEIN"/>
    <property type="match status" value="1"/>
</dbReference>
<feature type="compositionally biased region" description="Polar residues" evidence="4">
    <location>
        <begin position="7"/>
        <end position="21"/>
    </location>
</feature>
<keyword evidence="6" id="KW-1185">Reference proteome</keyword>
<accession>A0A9P0CKQ3</accession>